<sequence>MNPPPELIVRTPPKETPSLVNLVVGSWRFRIPVWVEWGPSLEWNKDERGLPSLVVKKEMVERGLVRVMLSHKEAGKHVRQRGMCPGLVATGLANPLAEDMDRPTKGKWAIDYGRSNKIGQAVNKFGLLNTLNELNCEGQATDSEARGPVQ</sequence>
<dbReference type="AlphaFoldDB" id="A0A5J5AQF4"/>
<dbReference type="Proteomes" id="UP000325577">
    <property type="component" value="Linkage Group LG19"/>
</dbReference>
<dbReference type="EMBL" id="CM018042">
    <property type="protein sequence ID" value="KAA8533365.1"/>
    <property type="molecule type" value="Genomic_DNA"/>
</dbReference>
<gene>
    <name evidence="1" type="ORF">F0562_033102</name>
</gene>
<name>A0A5J5AQF4_9ASTE</name>
<evidence type="ECO:0000313" key="2">
    <source>
        <dbReference type="Proteomes" id="UP000325577"/>
    </source>
</evidence>
<evidence type="ECO:0000313" key="1">
    <source>
        <dbReference type="EMBL" id="KAA8533365.1"/>
    </source>
</evidence>
<reference evidence="1 2" key="1">
    <citation type="submission" date="2019-09" db="EMBL/GenBank/DDBJ databases">
        <title>A chromosome-level genome assembly of the Chinese tupelo Nyssa sinensis.</title>
        <authorList>
            <person name="Yang X."/>
            <person name="Kang M."/>
            <person name="Yang Y."/>
            <person name="Xiong H."/>
            <person name="Wang M."/>
            <person name="Zhang Z."/>
            <person name="Wang Z."/>
            <person name="Wu H."/>
            <person name="Ma T."/>
            <person name="Liu J."/>
            <person name="Xi Z."/>
        </authorList>
    </citation>
    <scope>NUCLEOTIDE SEQUENCE [LARGE SCALE GENOMIC DNA]</scope>
    <source>
        <strain evidence="1">J267</strain>
        <tissue evidence="1">Leaf</tissue>
    </source>
</reference>
<organism evidence="1 2">
    <name type="scientific">Nyssa sinensis</name>
    <dbReference type="NCBI Taxonomy" id="561372"/>
    <lineage>
        <taxon>Eukaryota</taxon>
        <taxon>Viridiplantae</taxon>
        <taxon>Streptophyta</taxon>
        <taxon>Embryophyta</taxon>
        <taxon>Tracheophyta</taxon>
        <taxon>Spermatophyta</taxon>
        <taxon>Magnoliopsida</taxon>
        <taxon>eudicotyledons</taxon>
        <taxon>Gunneridae</taxon>
        <taxon>Pentapetalae</taxon>
        <taxon>asterids</taxon>
        <taxon>Cornales</taxon>
        <taxon>Nyssaceae</taxon>
        <taxon>Nyssa</taxon>
    </lineage>
</organism>
<protein>
    <submittedName>
        <fullName evidence="1">Uncharacterized protein</fullName>
    </submittedName>
</protein>
<accession>A0A5J5AQF4</accession>
<proteinExistence type="predicted"/>
<keyword evidence="2" id="KW-1185">Reference proteome</keyword>